<reference evidence="1" key="1">
    <citation type="submission" date="2020-06" db="EMBL/GenBank/DDBJ databases">
        <authorList>
            <person name="Li T."/>
            <person name="Hu X."/>
            <person name="Zhang T."/>
            <person name="Song X."/>
            <person name="Zhang H."/>
            <person name="Dai N."/>
            <person name="Sheng W."/>
            <person name="Hou X."/>
            <person name="Wei L."/>
        </authorList>
    </citation>
    <scope>NUCLEOTIDE SEQUENCE</scope>
    <source>
        <strain evidence="1">G01</strain>
        <tissue evidence="1">Leaf</tissue>
    </source>
</reference>
<accession>A0AAW2MS55</accession>
<protein>
    <recommendedName>
        <fullName evidence="2">Reverse transcriptase zinc-binding domain-containing protein</fullName>
    </recommendedName>
</protein>
<dbReference type="EMBL" id="JACGWK010000009">
    <property type="protein sequence ID" value="KAL0334174.1"/>
    <property type="molecule type" value="Genomic_DNA"/>
</dbReference>
<gene>
    <name evidence="1" type="ORF">Sangu_1573600</name>
</gene>
<reference evidence="1" key="2">
    <citation type="journal article" date="2024" name="Plant">
        <title>Genomic evolution and insights into agronomic trait innovations of Sesamum species.</title>
        <authorList>
            <person name="Miao H."/>
            <person name="Wang L."/>
            <person name="Qu L."/>
            <person name="Liu H."/>
            <person name="Sun Y."/>
            <person name="Le M."/>
            <person name="Wang Q."/>
            <person name="Wei S."/>
            <person name="Zheng Y."/>
            <person name="Lin W."/>
            <person name="Duan Y."/>
            <person name="Cao H."/>
            <person name="Xiong S."/>
            <person name="Wang X."/>
            <person name="Wei L."/>
            <person name="Li C."/>
            <person name="Ma Q."/>
            <person name="Ju M."/>
            <person name="Zhao R."/>
            <person name="Li G."/>
            <person name="Mu C."/>
            <person name="Tian Q."/>
            <person name="Mei H."/>
            <person name="Zhang T."/>
            <person name="Gao T."/>
            <person name="Zhang H."/>
        </authorList>
    </citation>
    <scope>NUCLEOTIDE SEQUENCE</scope>
    <source>
        <strain evidence="1">G01</strain>
    </source>
</reference>
<proteinExistence type="predicted"/>
<dbReference type="AlphaFoldDB" id="A0AAW2MS55"/>
<organism evidence="1">
    <name type="scientific">Sesamum angustifolium</name>
    <dbReference type="NCBI Taxonomy" id="2727405"/>
    <lineage>
        <taxon>Eukaryota</taxon>
        <taxon>Viridiplantae</taxon>
        <taxon>Streptophyta</taxon>
        <taxon>Embryophyta</taxon>
        <taxon>Tracheophyta</taxon>
        <taxon>Spermatophyta</taxon>
        <taxon>Magnoliopsida</taxon>
        <taxon>eudicotyledons</taxon>
        <taxon>Gunneridae</taxon>
        <taxon>Pentapetalae</taxon>
        <taxon>asterids</taxon>
        <taxon>lamiids</taxon>
        <taxon>Lamiales</taxon>
        <taxon>Pedaliaceae</taxon>
        <taxon>Sesamum</taxon>
    </lineage>
</organism>
<evidence type="ECO:0008006" key="2">
    <source>
        <dbReference type="Google" id="ProtNLM"/>
    </source>
</evidence>
<comment type="caution">
    <text evidence="1">The sequence shown here is derived from an EMBL/GenBank/DDBJ whole genome shotgun (WGS) entry which is preliminary data.</text>
</comment>
<name>A0AAW2MS55_9LAMI</name>
<evidence type="ECO:0000313" key="1">
    <source>
        <dbReference type="EMBL" id="KAL0334174.1"/>
    </source>
</evidence>
<sequence length="206" mass="23678">MLKHLWRLIHMDRRSIWVDWILQYQLCNSTLWSFTGATGSWGWKKMLKLRPLLKCCLTYRVGNGESFKLWKDIWHENGPLCLSYPRGPTIMGLPLDASLSSVLQNGHWHWPSRTDQDISEIAACLPPVHHTEPDSINGKNRSGKFTVQSAVSLIQPSSPHVTWHVLLHGRYKIAKHCFISMASYLGETIHGGQTLDYTRGRWMCTL</sequence>